<dbReference type="AlphaFoldDB" id="A0A8K0WIJ0"/>
<evidence type="ECO:0000313" key="2">
    <source>
        <dbReference type="Proteomes" id="UP000813444"/>
    </source>
</evidence>
<dbReference type="Proteomes" id="UP000813444">
    <property type="component" value="Unassembled WGS sequence"/>
</dbReference>
<dbReference type="InterPro" id="IPR011990">
    <property type="entry name" value="TPR-like_helical_dom_sf"/>
</dbReference>
<gene>
    <name evidence="1" type="ORF">B0I35DRAFT_196565</name>
</gene>
<evidence type="ECO:0000313" key="1">
    <source>
        <dbReference type="EMBL" id="KAH7302917.1"/>
    </source>
</evidence>
<organism evidence="1 2">
    <name type="scientific">Stachybotrys elegans</name>
    <dbReference type="NCBI Taxonomy" id="80388"/>
    <lineage>
        <taxon>Eukaryota</taxon>
        <taxon>Fungi</taxon>
        <taxon>Dikarya</taxon>
        <taxon>Ascomycota</taxon>
        <taxon>Pezizomycotina</taxon>
        <taxon>Sordariomycetes</taxon>
        <taxon>Hypocreomycetidae</taxon>
        <taxon>Hypocreales</taxon>
        <taxon>Stachybotryaceae</taxon>
        <taxon>Stachybotrys</taxon>
    </lineage>
</organism>
<proteinExistence type="predicted"/>
<sequence length="150" mass="16980">MTAFPAAMTYLEAGFPWGPTADMLNYLKSCKFQPRMDTAEFPGPKNELPRPLPEDYAMRGLLYTQKYCPANWFDNDKLEEDERYVELPSMVEERRERILGLGRQIARSGKWLTWDAGSGKFDVAPDYAFELVEAPAPSSEREGGKSGITS</sequence>
<dbReference type="EMBL" id="JAGPNK010000046">
    <property type="protein sequence ID" value="KAH7302917.1"/>
    <property type="molecule type" value="Genomic_DNA"/>
</dbReference>
<protein>
    <submittedName>
        <fullName evidence="1">Uncharacterized protein</fullName>
    </submittedName>
</protein>
<dbReference type="OrthoDB" id="2017974at2759"/>
<reference evidence="1" key="1">
    <citation type="journal article" date="2021" name="Nat. Commun.">
        <title>Genetic determinants of endophytism in the Arabidopsis root mycobiome.</title>
        <authorList>
            <person name="Mesny F."/>
            <person name="Miyauchi S."/>
            <person name="Thiergart T."/>
            <person name="Pickel B."/>
            <person name="Atanasova L."/>
            <person name="Karlsson M."/>
            <person name="Huettel B."/>
            <person name="Barry K.W."/>
            <person name="Haridas S."/>
            <person name="Chen C."/>
            <person name="Bauer D."/>
            <person name="Andreopoulos W."/>
            <person name="Pangilinan J."/>
            <person name="LaButti K."/>
            <person name="Riley R."/>
            <person name="Lipzen A."/>
            <person name="Clum A."/>
            <person name="Drula E."/>
            <person name="Henrissat B."/>
            <person name="Kohler A."/>
            <person name="Grigoriev I.V."/>
            <person name="Martin F.M."/>
            <person name="Hacquard S."/>
        </authorList>
    </citation>
    <scope>NUCLEOTIDE SEQUENCE</scope>
    <source>
        <strain evidence="1">MPI-CAGE-CH-0235</strain>
    </source>
</reference>
<name>A0A8K0WIJ0_9HYPO</name>
<comment type="caution">
    <text evidence="1">The sequence shown here is derived from an EMBL/GenBank/DDBJ whole genome shotgun (WGS) entry which is preliminary data.</text>
</comment>
<dbReference type="SUPFAM" id="SSF48452">
    <property type="entry name" value="TPR-like"/>
    <property type="match status" value="1"/>
</dbReference>
<keyword evidence="2" id="KW-1185">Reference proteome</keyword>
<accession>A0A8K0WIJ0</accession>